<organism evidence="1">
    <name type="scientific">Eucalyptus grandis</name>
    <name type="common">Flooded gum</name>
    <dbReference type="NCBI Taxonomy" id="71139"/>
    <lineage>
        <taxon>Eukaryota</taxon>
        <taxon>Viridiplantae</taxon>
        <taxon>Streptophyta</taxon>
        <taxon>Embryophyta</taxon>
        <taxon>Tracheophyta</taxon>
        <taxon>Spermatophyta</taxon>
        <taxon>Magnoliopsida</taxon>
        <taxon>eudicotyledons</taxon>
        <taxon>Gunneridae</taxon>
        <taxon>Pentapetalae</taxon>
        <taxon>rosids</taxon>
        <taxon>malvids</taxon>
        <taxon>Myrtales</taxon>
        <taxon>Myrtaceae</taxon>
        <taxon>Myrtoideae</taxon>
        <taxon>Eucalypteae</taxon>
        <taxon>Eucalyptus</taxon>
    </lineage>
</organism>
<dbReference type="EMBL" id="KK198754">
    <property type="protein sequence ID" value="KCW85946.1"/>
    <property type="molecule type" value="Genomic_DNA"/>
</dbReference>
<proteinExistence type="predicted"/>
<gene>
    <name evidence="1" type="ORF">EUGRSUZ_B02652</name>
</gene>
<reference evidence="1" key="1">
    <citation type="submission" date="2013-07" db="EMBL/GenBank/DDBJ databases">
        <title>The genome of Eucalyptus grandis.</title>
        <authorList>
            <person name="Schmutz J."/>
            <person name="Hayes R."/>
            <person name="Myburg A."/>
            <person name="Tuskan G."/>
            <person name="Grattapaglia D."/>
            <person name="Rokhsar D.S."/>
        </authorList>
    </citation>
    <scope>NUCLEOTIDE SEQUENCE</scope>
    <source>
        <tissue evidence="1">Leaf extractions</tissue>
    </source>
</reference>
<evidence type="ECO:0000313" key="1">
    <source>
        <dbReference type="EMBL" id="KCW85946.1"/>
    </source>
</evidence>
<dbReference type="STRING" id="71139.A0A059D6D6"/>
<accession>A0A059D6D6</accession>
<dbReference type="InParanoid" id="A0A059D6D6"/>
<name>A0A059D6D6_EUCGR</name>
<sequence>MDVMDLLYEKEDMTRLYRSPRPLAASILVCSYLMTVPKQSLEFPILAWVKFAALCKEEEVKELVKVILGHVFEPTC</sequence>
<dbReference type="eggNOG" id="ENOG502QPM6">
    <property type="taxonomic scope" value="Eukaryota"/>
</dbReference>
<dbReference type="OMA" id="REEDVIW"/>
<dbReference type="AlphaFoldDB" id="A0A059D6D6"/>
<evidence type="ECO:0008006" key="2">
    <source>
        <dbReference type="Google" id="ProtNLM"/>
    </source>
</evidence>
<protein>
    <recommendedName>
        <fullName evidence="2">Cyclin C-terminal domain-containing protein</fullName>
    </recommendedName>
</protein>
<dbReference type="Gramene" id="KCW85946">
    <property type="protein sequence ID" value="KCW85946"/>
    <property type="gene ID" value="EUGRSUZ_B02652"/>
</dbReference>